<comment type="similarity">
    <text evidence="7">Belongs to the class-II pyridoxal-phosphate-dependent aminotransferase family. Histidinol-phosphate aminotransferase subfamily.</text>
</comment>
<dbReference type="GO" id="GO:0000105">
    <property type="term" value="P:L-histidine biosynthetic process"/>
    <property type="evidence" value="ECO:0007669"/>
    <property type="project" value="UniProtKB-UniRule"/>
</dbReference>
<dbReference type="EC" id="2.6.1.9" evidence="7"/>
<dbReference type="STRING" id="47500.AF333_27420"/>
<evidence type="ECO:0000256" key="3">
    <source>
        <dbReference type="ARBA" id="ARBA00022576"/>
    </source>
</evidence>
<feature type="modified residue" description="N6-(pyridoxal phosphate)lysine" evidence="7">
    <location>
        <position position="230"/>
    </location>
</feature>
<comment type="catalytic activity">
    <reaction evidence="7">
        <text>L-histidinol phosphate + 2-oxoglutarate = 3-(imidazol-4-yl)-2-oxopropyl phosphate + L-glutamate</text>
        <dbReference type="Rhea" id="RHEA:23744"/>
        <dbReference type="ChEBI" id="CHEBI:16810"/>
        <dbReference type="ChEBI" id="CHEBI:29985"/>
        <dbReference type="ChEBI" id="CHEBI:57766"/>
        <dbReference type="ChEBI" id="CHEBI:57980"/>
        <dbReference type="EC" id="2.6.1.9"/>
    </reaction>
</comment>
<dbReference type="GeneID" id="42308861"/>
<dbReference type="OrthoDB" id="9813612at2"/>
<dbReference type="InterPro" id="IPR005861">
    <property type="entry name" value="HisP_aminotrans"/>
</dbReference>
<keyword evidence="11" id="KW-1185">Reference proteome</keyword>
<dbReference type="PANTHER" id="PTHR43643:SF3">
    <property type="entry name" value="HISTIDINOL-PHOSPHATE AMINOTRANSFERASE"/>
    <property type="match status" value="1"/>
</dbReference>
<dbReference type="InterPro" id="IPR050106">
    <property type="entry name" value="HistidinolP_aminotransfase"/>
</dbReference>
<comment type="cofactor">
    <cofactor evidence="1 7">
        <name>pyridoxal 5'-phosphate</name>
        <dbReference type="ChEBI" id="CHEBI:597326"/>
    </cofactor>
</comment>
<dbReference type="CDD" id="cd00609">
    <property type="entry name" value="AAT_like"/>
    <property type="match status" value="1"/>
</dbReference>
<evidence type="ECO:0000313" key="11">
    <source>
        <dbReference type="Proteomes" id="UP000037269"/>
    </source>
</evidence>
<dbReference type="EMBL" id="LGUG01000009">
    <property type="protein sequence ID" value="KON90776.1"/>
    <property type="molecule type" value="Genomic_DNA"/>
</dbReference>
<dbReference type="Proteomes" id="UP000037269">
    <property type="component" value="Unassembled WGS sequence"/>
</dbReference>
<keyword evidence="5 7" id="KW-0663">Pyridoxal phosphate</keyword>
<evidence type="ECO:0000259" key="8">
    <source>
        <dbReference type="Pfam" id="PF00155"/>
    </source>
</evidence>
<organism evidence="9 11">
    <name type="scientific">Aneurinibacillus migulanus</name>
    <name type="common">Bacillus migulanus</name>
    <dbReference type="NCBI Taxonomy" id="47500"/>
    <lineage>
        <taxon>Bacteria</taxon>
        <taxon>Bacillati</taxon>
        <taxon>Bacillota</taxon>
        <taxon>Bacilli</taxon>
        <taxon>Bacillales</taxon>
        <taxon>Paenibacillaceae</taxon>
        <taxon>Aneurinibacillus group</taxon>
        <taxon>Aneurinibacillus</taxon>
    </lineage>
</organism>
<dbReference type="Gene3D" id="3.90.1150.10">
    <property type="entry name" value="Aspartate Aminotransferase, domain 1"/>
    <property type="match status" value="1"/>
</dbReference>
<evidence type="ECO:0000256" key="1">
    <source>
        <dbReference type="ARBA" id="ARBA00001933"/>
    </source>
</evidence>
<dbReference type="UniPathway" id="UPA00031">
    <property type="reaction ID" value="UER00012"/>
</dbReference>
<evidence type="ECO:0000256" key="5">
    <source>
        <dbReference type="ARBA" id="ARBA00022898"/>
    </source>
</evidence>
<name>A0A0D1V7V7_ANEMI</name>
<comment type="pathway">
    <text evidence="7">Amino-acid biosynthesis; L-histidine biosynthesis; L-histidine from 5-phospho-alpha-D-ribose 1-diphosphate: step 7/9.</text>
</comment>
<dbReference type="GO" id="GO:0004400">
    <property type="term" value="F:histidinol-phosphate transaminase activity"/>
    <property type="evidence" value="ECO:0007669"/>
    <property type="project" value="UniProtKB-UniRule"/>
</dbReference>
<evidence type="ECO:0000256" key="7">
    <source>
        <dbReference type="HAMAP-Rule" id="MF_01023"/>
    </source>
</evidence>
<reference evidence="9 11" key="1">
    <citation type="submission" date="2015-07" db="EMBL/GenBank/DDBJ databases">
        <title>Fjat-14205 dsm 2895.</title>
        <authorList>
            <person name="Liu B."/>
            <person name="Wang J."/>
            <person name="Zhu Y."/>
            <person name="Liu G."/>
            <person name="Chen Q."/>
            <person name="Chen Z."/>
            <person name="Lan J."/>
            <person name="Che J."/>
            <person name="Ge C."/>
            <person name="Shi H."/>
            <person name="Pan Z."/>
            <person name="Liu X."/>
        </authorList>
    </citation>
    <scope>NUCLEOTIDE SEQUENCE [LARGE SCALE GENOMIC DNA]</scope>
    <source>
        <strain evidence="9 11">DSM 2895</strain>
    </source>
</reference>
<feature type="domain" description="Aminotransferase class I/classII large" evidence="8">
    <location>
        <begin position="39"/>
        <end position="362"/>
    </location>
</feature>
<evidence type="ECO:0000313" key="9">
    <source>
        <dbReference type="EMBL" id="KON90776.1"/>
    </source>
</evidence>
<evidence type="ECO:0000256" key="6">
    <source>
        <dbReference type="ARBA" id="ARBA00023102"/>
    </source>
</evidence>
<dbReference type="AlphaFoldDB" id="A0A0D1V7V7"/>
<proteinExistence type="inferred from homology"/>
<dbReference type="PATRIC" id="fig|47500.8.peg.7193"/>
<dbReference type="RefSeq" id="WP_043066211.1">
    <property type="nucleotide sequence ID" value="NZ_BJOA01000105.1"/>
</dbReference>
<evidence type="ECO:0000256" key="2">
    <source>
        <dbReference type="ARBA" id="ARBA00011738"/>
    </source>
</evidence>
<keyword evidence="7" id="KW-0028">Amino-acid biosynthesis</keyword>
<dbReference type="PANTHER" id="PTHR43643">
    <property type="entry name" value="HISTIDINOL-PHOSPHATE AMINOTRANSFERASE 2"/>
    <property type="match status" value="1"/>
</dbReference>
<comment type="subunit">
    <text evidence="2 7">Homodimer.</text>
</comment>
<evidence type="ECO:0000313" key="10">
    <source>
        <dbReference type="EMBL" id="SDK01072.1"/>
    </source>
</evidence>
<dbReference type="HAMAP" id="MF_01023">
    <property type="entry name" value="HisC_aminotrans_2"/>
    <property type="match status" value="1"/>
</dbReference>
<dbReference type="Pfam" id="PF00155">
    <property type="entry name" value="Aminotran_1_2"/>
    <property type="match status" value="1"/>
</dbReference>
<keyword evidence="3 7" id="KW-0032">Aminotransferase</keyword>
<dbReference type="Gene3D" id="3.40.640.10">
    <property type="entry name" value="Type I PLP-dependent aspartate aminotransferase-like (Major domain)"/>
    <property type="match status" value="1"/>
</dbReference>
<keyword evidence="6 7" id="KW-0368">Histidine biosynthesis</keyword>
<gene>
    <name evidence="7" type="primary">hisC</name>
    <name evidence="9" type="ORF">AF333_27420</name>
    <name evidence="10" type="ORF">SAMN04487909_13574</name>
</gene>
<accession>A0A0D1V7V7</accession>
<evidence type="ECO:0000313" key="12">
    <source>
        <dbReference type="Proteomes" id="UP000182836"/>
    </source>
</evidence>
<dbReference type="InterPro" id="IPR004839">
    <property type="entry name" value="Aminotransferase_I/II_large"/>
</dbReference>
<dbReference type="GO" id="GO:0030170">
    <property type="term" value="F:pyridoxal phosphate binding"/>
    <property type="evidence" value="ECO:0007669"/>
    <property type="project" value="InterPro"/>
</dbReference>
<dbReference type="SUPFAM" id="SSF53383">
    <property type="entry name" value="PLP-dependent transferases"/>
    <property type="match status" value="1"/>
</dbReference>
<dbReference type="InterPro" id="IPR015421">
    <property type="entry name" value="PyrdxlP-dep_Trfase_major"/>
</dbReference>
<protein>
    <recommendedName>
        <fullName evidence="7">Histidinol-phosphate aminotransferase</fullName>
        <ecNumber evidence="7">2.6.1.9</ecNumber>
    </recommendedName>
    <alternativeName>
        <fullName evidence="7">Imidazole acetol-phosphate transaminase</fullName>
    </alternativeName>
</protein>
<dbReference type="EMBL" id="FNED01000035">
    <property type="protein sequence ID" value="SDK01072.1"/>
    <property type="molecule type" value="Genomic_DNA"/>
</dbReference>
<dbReference type="Proteomes" id="UP000182836">
    <property type="component" value="Unassembled WGS sequence"/>
</dbReference>
<sequence length="368" mass="41179">MSVARHQKIIARKQLETVGVYKPGKPIEEVKRELGLSRIVKLASNENPLGYSPRAREAMLREMDAITFYPEGTAPMLAHRLAEKLQVNPNQIIVGNGSDEILHLLTRSYIRESDEAIMADITFPRYETNVKIEGGVPRLVPLIDGIHDLNGMLAAINEKTRMIFVCNPNNPTGTIVGKAHLQSFIQQVPDHIILVIDEAYFEYVTDNDYLDCASIVASYPNVIVLRTFSKIYGLAALRIGYGVMHPAFVQELMKVKEPFNTNRMAQAAALASIDDENFVEECKAQNDEGRRYIEQETAKLGLGYFPSQGNFVMIKLPCSGEEVFQALLRKGIIVRPGEALGLARTIRVSVGTFEENELFIQTLREVMP</sequence>
<dbReference type="NCBIfam" id="TIGR01141">
    <property type="entry name" value="hisC"/>
    <property type="match status" value="1"/>
</dbReference>
<reference evidence="10 12" key="2">
    <citation type="submission" date="2016-10" db="EMBL/GenBank/DDBJ databases">
        <authorList>
            <person name="de Groot N.N."/>
        </authorList>
    </citation>
    <scope>NUCLEOTIDE SEQUENCE [LARGE SCALE GENOMIC DNA]</scope>
    <source>
        <strain evidence="10 12">DSM 2895</strain>
    </source>
</reference>
<dbReference type="InterPro" id="IPR015424">
    <property type="entry name" value="PyrdxlP-dep_Trfase"/>
</dbReference>
<evidence type="ECO:0000256" key="4">
    <source>
        <dbReference type="ARBA" id="ARBA00022679"/>
    </source>
</evidence>
<keyword evidence="4 7" id="KW-0808">Transferase</keyword>
<dbReference type="InterPro" id="IPR015422">
    <property type="entry name" value="PyrdxlP-dep_Trfase_small"/>
</dbReference>